<dbReference type="InterPro" id="IPR002816">
    <property type="entry name" value="TraB/PrgY/GumN_fam"/>
</dbReference>
<evidence type="ECO:0000313" key="1">
    <source>
        <dbReference type="EMBL" id="APF17390.1"/>
    </source>
</evidence>
<sequence precursor="true">MKKNLFGLLAVLLFVNILFAGPQHSIWEVIGKQNKVFLVGSFHLLTEDQYPLPSVFDSVYDQSAVVVFEADLDSLSSPAVVSKFLQKGLLTGDRTLKNVLSDSVFTKLKKTFEELGQPTELYLKMKPWLVALTLNQLNMARLGFKAELGIEFYYARKVKEEARPVQSLESVAFQMGLMEKLSEINADELILQTIEDIERSEATIPELINAWQSGNTRALDSLLNASFKDFPEIGVFLLIKRNQAWFKQVERFLRDDRNYLVVVGAGHLVGTEGLVELLRKKGYRLKQL</sequence>
<dbReference type="InterPro" id="IPR047111">
    <property type="entry name" value="YbaP-like"/>
</dbReference>
<gene>
    <name evidence="1" type="ORF">Cabys_639</name>
    <name evidence="2" type="ORF">Calab_1884</name>
</gene>
<keyword evidence="3" id="KW-1185">Reference proteome</keyword>
<evidence type="ECO:0000313" key="4">
    <source>
        <dbReference type="Proteomes" id="UP000183868"/>
    </source>
</evidence>
<dbReference type="RefSeq" id="WP_006928637.1">
    <property type="nucleotide sequence ID" value="NZ_CM001402.1"/>
</dbReference>
<dbReference type="EMBL" id="CM001402">
    <property type="protein sequence ID" value="EHO41498.1"/>
    <property type="molecule type" value="Genomic_DNA"/>
</dbReference>
<dbReference type="EMBL" id="CP018099">
    <property type="protein sequence ID" value="APF17390.1"/>
    <property type="molecule type" value="Genomic_DNA"/>
</dbReference>
<proteinExistence type="predicted"/>
<dbReference type="InParanoid" id="H1XTM3"/>
<evidence type="ECO:0000313" key="2">
    <source>
        <dbReference type="EMBL" id="EHO41498.1"/>
    </source>
</evidence>
<dbReference type="Proteomes" id="UP000004671">
    <property type="component" value="Chromosome"/>
</dbReference>
<organism evidence="2 3">
    <name type="scientific">Caldithrix abyssi DSM 13497</name>
    <dbReference type="NCBI Taxonomy" id="880073"/>
    <lineage>
        <taxon>Bacteria</taxon>
        <taxon>Pseudomonadati</taxon>
        <taxon>Calditrichota</taxon>
        <taxon>Calditrichia</taxon>
        <taxon>Calditrichales</taxon>
        <taxon>Calditrichaceae</taxon>
        <taxon>Caldithrix</taxon>
    </lineage>
</organism>
<dbReference type="AlphaFoldDB" id="H1XTM3"/>
<dbReference type="eggNOG" id="COG3735">
    <property type="taxonomic scope" value="Bacteria"/>
</dbReference>
<dbReference type="OrthoDB" id="9798714at2"/>
<dbReference type="STRING" id="880073.Cabys_639"/>
<dbReference type="FunCoup" id="H1XTM3">
    <property type="interactions" value="9"/>
</dbReference>
<dbReference type="PANTHER" id="PTHR40590:SF1">
    <property type="entry name" value="CYTOPLASMIC PROTEIN"/>
    <property type="match status" value="1"/>
</dbReference>
<dbReference type="PaxDb" id="880073-Calab_1884"/>
<dbReference type="Pfam" id="PF01963">
    <property type="entry name" value="TraB_PrgY_gumN"/>
    <property type="match status" value="1"/>
</dbReference>
<reference evidence="1 4" key="2">
    <citation type="submission" date="2016-11" db="EMBL/GenBank/DDBJ databases">
        <title>Genomic analysis of Caldithrix abyssi and proposal of a novel bacterial phylum Caldithrichaeota.</title>
        <authorList>
            <person name="Kublanov I."/>
            <person name="Sigalova O."/>
            <person name="Gavrilov S."/>
            <person name="Lebedinsky A."/>
            <person name="Ivanova N."/>
            <person name="Daum C."/>
            <person name="Reddy T."/>
            <person name="Klenk H.P."/>
            <person name="Goker M."/>
            <person name="Reva O."/>
            <person name="Miroshnichenko M."/>
            <person name="Kyprides N."/>
            <person name="Woyke T."/>
            <person name="Gelfand M."/>
        </authorList>
    </citation>
    <scope>NUCLEOTIDE SEQUENCE [LARGE SCALE GENOMIC DNA]</scope>
    <source>
        <strain evidence="1 4">LF13</strain>
    </source>
</reference>
<reference evidence="2 3" key="1">
    <citation type="submission" date="2011-09" db="EMBL/GenBank/DDBJ databases">
        <title>The permanent draft genome of Caldithrix abyssi DSM 13497.</title>
        <authorList>
            <consortium name="US DOE Joint Genome Institute (JGI-PGF)"/>
            <person name="Lucas S."/>
            <person name="Han J."/>
            <person name="Lapidus A."/>
            <person name="Bruce D."/>
            <person name="Goodwin L."/>
            <person name="Pitluck S."/>
            <person name="Peters L."/>
            <person name="Kyrpides N."/>
            <person name="Mavromatis K."/>
            <person name="Ivanova N."/>
            <person name="Mikhailova N."/>
            <person name="Chertkov O."/>
            <person name="Detter J.C."/>
            <person name="Tapia R."/>
            <person name="Han C."/>
            <person name="Land M."/>
            <person name="Hauser L."/>
            <person name="Markowitz V."/>
            <person name="Cheng J.-F."/>
            <person name="Hugenholtz P."/>
            <person name="Woyke T."/>
            <person name="Wu D."/>
            <person name="Spring S."/>
            <person name="Brambilla E."/>
            <person name="Klenk H.-P."/>
            <person name="Eisen J.A."/>
        </authorList>
    </citation>
    <scope>NUCLEOTIDE SEQUENCE [LARGE SCALE GENOMIC DNA]</scope>
    <source>
        <strain evidence="2 3">DSM 13497</strain>
    </source>
</reference>
<accession>H1XTM3</accession>
<name>H1XTM3_CALAY</name>
<protein>
    <submittedName>
        <fullName evidence="2">GumN family protein</fullName>
    </submittedName>
</protein>
<dbReference type="KEGG" id="caby:Cabys_639"/>
<dbReference type="PANTHER" id="PTHR40590">
    <property type="entry name" value="CYTOPLASMIC PROTEIN-RELATED"/>
    <property type="match status" value="1"/>
</dbReference>
<dbReference type="CDD" id="cd14789">
    <property type="entry name" value="Tiki"/>
    <property type="match status" value="1"/>
</dbReference>
<dbReference type="HOGENOM" id="CLU_057525_3_0_0"/>
<evidence type="ECO:0000313" key="3">
    <source>
        <dbReference type="Proteomes" id="UP000004671"/>
    </source>
</evidence>
<dbReference type="Proteomes" id="UP000183868">
    <property type="component" value="Chromosome"/>
</dbReference>